<dbReference type="Pfam" id="PF01545">
    <property type="entry name" value="Cation_efflux"/>
    <property type="match status" value="1"/>
</dbReference>
<dbReference type="InterPro" id="IPR002524">
    <property type="entry name" value="Cation_efflux"/>
</dbReference>
<dbReference type="AlphaFoldDB" id="A0A0R2I8D3"/>
<dbReference type="Proteomes" id="UP000050934">
    <property type="component" value="Unassembled WGS sequence"/>
</dbReference>
<keyword evidence="12" id="KW-1185">Reference proteome</keyword>
<evidence type="ECO:0000256" key="2">
    <source>
        <dbReference type="ARBA" id="ARBA00008873"/>
    </source>
</evidence>
<evidence type="ECO:0000259" key="9">
    <source>
        <dbReference type="Pfam" id="PF01545"/>
    </source>
</evidence>
<dbReference type="OrthoDB" id="9809646at2"/>
<proteinExistence type="inferred from homology"/>
<gene>
    <name evidence="11" type="ORF">IV45_GL000740</name>
</gene>
<dbReference type="InterPro" id="IPR027469">
    <property type="entry name" value="Cation_efflux_TMD_sf"/>
</dbReference>
<dbReference type="InterPro" id="IPR027470">
    <property type="entry name" value="Cation_efflux_CTD"/>
</dbReference>
<evidence type="ECO:0000256" key="1">
    <source>
        <dbReference type="ARBA" id="ARBA00004141"/>
    </source>
</evidence>
<sequence>MHSHRLRGQNFLIVTVLNLFITIVEIIGGLLSGSLALLSDAFHNLGDSFSIVLGYVAQLIAHRPESQHRTFGYRRAEILSALLNAIFLIVISIFLIVEAAKRIAHPEPVNGEIMMVVAIVGLVANFASAFLLQGGSRDSLNVKATYLHVLSDALSSLAVIIGGFILIFVDLPWLDPLLTIAVSLYIASEAWPIIKQTVGILMQSAPELDFKSIDHDLMQIKGVNGVHHVHAWQIDEHRIIFSAHINCDNLQLSQMGVIYDQISKVLQEKYGIAHVTIQAEYNRGDDEKLFNTKEDQQNICN</sequence>
<feature type="domain" description="Cation efflux protein transmembrane" evidence="9">
    <location>
        <begin position="12"/>
        <end position="202"/>
    </location>
</feature>
<keyword evidence="4 8" id="KW-0812">Transmembrane</keyword>
<protein>
    <submittedName>
        <fullName evidence="11">CDF family cation diffusion facilitator</fullName>
    </submittedName>
</protein>
<keyword evidence="3" id="KW-0813">Transport</keyword>
<feature type="domain" description="Cation efflux protein cytoplasmic" evidence="10">
    <location>
        <begin position="206"/>
        <end position="280"/>
    </location>
</feature>
<evidence type="ECO:0000256" key="7">
    <source>
        <dbReference type="ARBA" id="ARBA00023136"/>
    </source>
</evidence>
<dbReference type="Pfam" id="PF16916">
    <property type="entry name" value="ZT_dimer"/>
    <property type="match status" value="1"/>
</dbReference>
<evidence type="ECO:0000256" key="5">
    <source>
        <dbReference type="ARBA" id="ARBA00022989"/>
    </source>
</evidence>
<dbReference type="GO" id="GO:0005385">
    <property type="term" value="F:zinc ion transmembrane transporter activity"/>
    <property type="evidence" value="ECO:0007669"/>
    <property type="project" value="TreeGrafter"/>
</dbReference>
<evidence type="ECO:0000256" key="3">
    <source>
        <dbReference type="ARBA" id="ARBA00022448"/>
    </source>
</evidence>
<dbReference type="InterPro" id="IPR036837">
    <property type="entry name" value="Cation_efflux_CTD_sf"/>
</dbReference>
<evidence type="ECO:0000313" key="12">
    <source>
        <dbReference type="Proteomes" id="UP000050934"/>
    </source>
</evidence>
<dbReference type="Gene3D" id="3.30.70.1350">
    <property type="entry name" value="Cation efflux protein, cytoplasmic domain"/>
    <property type="match status" value="1"/>
</dbReference>
<reference evidence="11 12" key="1">
    <citation type="journal article" date="2015" name="Genome Announc.">
        <title>Expanding the biotechnology potential of lactobacilli through comparative genomics of 213 strains and associated genera.</title>
        <authorList>
            <person name="Sun Z."/>
            <person name="Harris H.M."/>
            <person name="McCann A."/>
            <person name="Guo C."/>
            <person name="Argimon S."/>
            <person name="Zhang W."/>
            <person name="Yang X."/>
            <person name="Jeffery I.B."/>
            <person name="Cooney J.C."/>
            <person name="Kagawa T.F."/>
            <person name="Liu W."/>
            <person name="Song Y."/>
            <person name="Salvetti E."/>
            <person name="Wrobel A."/>
            <person name="Rasinkangas P."/>
            <person name="Parkhill J."/>
            <person name="Rea M.C."/>
            <person name="O'Sullivan O."/>
            <person name="Ritari J."/>
            <person name="Douillard F.P."/>
            <person name="Paul Ross R."/>
            <person name="Yang R."/>
            <person name="Briner A.E."/>
            <person name="Felis G.E."/>
            <person name="de Vos W.M."/>
            <person name="Barrangou R."/>
            <person name="Klaenhammer T.R."/>
            <person name="Caufield P.W."/>
            <person name="Cui Y."/>
            <person name="Zhang H."/>
            <person name="O'Toole P.W."/>
        </authorList>
    </citation>
    <scope>NUCLEOTIDE SEQUENCE [LARGE SCALE GENOMIC DNA]</scope>
    <source>
        <strain evidence="11 12">DSM 17896</strain>
    </source>
</reference>
<evidence type="ECO:0000313" key="11">
    <source>
        <dbReference type="EMBL" id="KRN58295.1"/>
    </source>
</evidence>
<evidence type="ECO:0000256" key="4">
    <source>
        <dbReference type="ARBA" id="ARBA00022692"/>
    </source>
</evidence>
<keyword evidence="6" id="KW-0406">Ion transport</keyword>
<feature type="transmembrane region" description="Helical" evidence="8">
    <location>
        <begin position="144"/>
        <end position="167"/>
    </location>
</feature>
<evidence type="ECO:0000259" key="10">
    <source>
        <dbReference type="Pfam" id="PF16916"/>
    </source>
</evidence>
<dbReference type="STRING" id="396268.IV45_GL000740"/>
<dbReference type="Gene3D" id="1.20.1510.10">
    <property type="entry name" value="Cation efflux protein transmembrane domain"/>
    <property type="match status" value="1"/>
</dbReference>
<organism evidence="11 12">
    <name type="scientific">Limosilactobacillus secaliphilus</name>
    <dbReference type="NCBI Taxonomy" id="396268"/>
    <lineage>
        <taxon>Bacteria</taxon>
        <taxon>Bacillati</taxon>
        <taxon>Bacillota</taxon>
        <taxon>Bacilli</taxon>
        <taxon>Lactobacillales</taxon>
        <taxon>Lactobacillaceae</taxon>
        <taxon>Limosilactobacillus</taxon>
    </lineage>
</organism>
<evidence type="ECO:0000256" key="8">
    <source>
        <dbReference type="SAM" id="Phobius"/>
    </source>
</evidence>
<dbReference type="InterPro" id="IPR058533">
    <property type="entry name" value="Cation_efflux_TM"/>
</dbReference>
<dbReference type="PANTHER" id="PTHR11562:SF17">
    <property type="entry name" value="RE54080P-RELATED"/>
    <property type="match status" value="1"/>
</dbReference>
<dbReference type="SUPFAM" id="SSF160240">
    <property type="entry name" value="Cation efflux protein cytoplasmic domain-like"/>
    <property type="match status" value="1"/>
</dbReference>
<evidence type="ECO:0000256" key="6">
    <source>
        <dbReference type="ARBA" id="ARBA00023065"/>
    </source>
</evidence>
<comment type="similarity">
    <text evidence="2">Belongs to the cation diffusion facilitator (CDF) transporter (TC 2.A.4) family. SLC30A subfamily.</text>
</comment>
<dbReference type="InterPro" id="IPR050681">
    <property type="entry name" value="CDF/SLC30A"/>
</dbReference>
<dbReference type="SUPFAM" id="SSF161111">
    <property type="entry name" value="Cation efflux protein transmembrane domain-like"/>
    <property type="match status" value="1"/>
</dbReference>
<dbReference type="GO" id="GO:0005886">
    <property type="term" value="C:plasma membrane"/>
    <property type="evidence" value="ECO:0007669"/>
    <property type="project" value="TreeGrafter"/>
</dbReference>
<comment type="subcellular location">
    <subcellularLocation>
        <location evidence="1">Membrane</location>
        <topology evidence="1">Multi-pass membrane protein</topology>
    </subcellularLocation>
</comment>
<dbReference type="NCBIfam" id="TIGR01297">
    <property type="entry name" value="CDF"/>
    <property type="match status" value="1"/>
</dbReference>
<feature type="transmembrane region" description="Helical" evidence="8">
    <location>
        <begin position="113"/>
        <end position="132"/>
    </location>
</feature>
<keyword evidence="5 8" id="KW-1133">Transmembrane helix</keyword>
<feature type="transmembrane region" description="Helical" evidence="8">
    <location>
        <begin position="12"/>
        <end position="35"/>
    </location>
</feature>
<feature type="transmembrane region" description="Helical" evidence="8">
    <location>
        <begin position="41"/>
        <end position="61"/>
    </location>
</feature>
<feature type="transmembrane region" description="Helical" evidence="8">
    <location>
        <begin position="81"/>
        <end position="101"/>
    </location>
</feature>
<dbReference type="PATRIC" id="fig|396268.3.peg.750"/>
<name>A0A0R2I8D3_9LACO</name>
<dbReference type="RefSeq" id="WP_057741518.1">
    <property type="nucleotide sequence ID" value="NZ_JQBW01000010.1"/>
</dbReference>
<keyword evidence="7 8" id="KW-0472">Membrane</keyword>
<dbReference type="EMBL" id="JQBW01000010">
    <property type="protein sequence ID" value="KRN58295.1"/>
    <property type="molecule type" value="Genomic_DNA"/>
</dbReference>
<dbReference type="PANTHER" id="PTHR11562">
    <property type="entry name" value="CATION EFFLUX PROTEIN/ ZINC TRANSPORTER"/>
    <property type="match status" value="1"/>
</dbReference>
<accession>A0A0R2I8D3</accession>
<comment type="caution">
    <text evidence="11">The sequence shown here is derived from an EMBL/GenBank/DDBJ whole genome shotgun (WGS) entry which is preliminary data.</text>
</comment>